<dbReference type="AlphaFoldDB" id="A0A6N2ZSD3"/>
<reference evidence="1" key="1">
    <citation type="submission" date="2019-11" db="EMBL/GenBank/DDBJ databases">
        <authorList>
            <person name="Feng L."/>
        </authorList>
    </citation>
    <scope>NUCLEOTIDE SEQUENCE</scope>
    <source>
        <strain evidence="1">PagglomeransLFYP105</strain>
    </source>
</reference>
<gene>
    <name evidence="1" type="ORF">PALFYP105_02578</name>
</gene>
<dbReference type="EMBL" id="CACRUS010000003">
    <property type="protein sequence ID" value="VYT82311.1"/>
    <property type="molecule type" value="Genomic_DNA"/>
</dbReference>
<protein>
    <submittedName>
        <fullName evidence="1">Uncharacterized protein</fullName>
    </submittedName>
</protein>
<accession>A0A6N2ZSD3</accession>
<proteinExistence type="predicted"/>
<organism evidence="1">
    <name type="scientific">Enterobacter agglomerans</name>
    <name type="common">Erwinia herbicola</name>
    <name type="synonym">Pantoea agglomerans</name>
    <dbReference type="NCBI Taxonomy" id="549"/>
    <lineage>
        <taxon>Bacteria</taxon>
        <taxon>Pseudomonadati</taxon>
        <taxon>Pseudomonadota</taxon>
        <taxon>Gammaproteobacteria</taxon>
        <taxon>Enterobacterales</taxon>
        <taxon>Erwiniaceae</taxon>
        <taxon>Pantoea</taxon>
        <taxon>Pantoea agglomerans group</taxon>
    </lineage>
</organism>
<name>A0A6N2ZSD3_ENTAG</name>
<sequence length="172" mass="19845">MTGERARVAQSPPPWRPGLPAVNRRFAVPSAYSFRLIGYGRRQRPCKARPLGASMRLAPAYRKRLSDLQPDQGVAVSYSFLIRNVHRFRKKITGDPSALWERSGDEGIRPQYSPIARWRFAYRAYKNRSAARHSDRTTLQPIEPVVIPHPINFICLFQYLRTHKPGFLQHAH</sequence>
<evidence type="ECO:0000313" key="1">
    <source>
        <dbReference type="EMBL" id="VYT82311.1"/>
    </source>
</evidence>